<dbReference type="HOGENOM" id="CLU_012949_0_2_1"/>
<gene>
    <name evidence="6" type="primary">UGT209A3</name>
    <name evidence="7" type="ORF">DAPPUDRAFT_301114</name>
</gene>
<dbReference type="InterPro" id="IPR050271">
    <property type="entry name" value="UDP-glycosyltransferase"/>
</dbReference>
<dbReference type="CDD" id="cd03784">
    <property type="entry name" value="GT1_Gtf-like"/>
    <property type="match status" value="1"/>
</dbReference>
<dbReference type="InterPro" id="IPR002213">
    <property type="entry name" value="UDP_glucos_trans"/>
</dbReference>
<keyword evidence="2 4" id="KW-0328">Glycosyltransferase</keyword>
<comment type="similarity">
    <text evidence="1 4">Belongs to the UDP-glycosyltransferase family.</text>
</comment>
<feature type="chain" id="PRO_5010753707" description="UDP-glucuronosyltransferase" evidence="5">
    <location>
        <begin position="23"/>
        <end position="517"/>
    </location>
</feature>
<organism evidence="7 8">
    <name type="scientific">Daphnia pulex</name>
    <name type="common">Water flea</name>
    <dbReference type="NCBI Taxonomy" id="6669"/>
    <lineage>
        <taxon>Eukaryota</taxon>
        <taxon>Metazoa</taxon>
        <taxon>Ecdysozoa</taxon>
        <taxon>Arthropoda</taxon>
        <taxon>Crustacea</taxon>
        <taxon>Branchiopoda</taxon>
        <taxon>Diplostraca</taxon>
        <taxon>Cladocera</taxon>
        <taxon>Anomopoda</taxon>
        <taxon>Daphniidae</taxon>
        <taxon>Daphnia</taxon>
    </lineage>
</organism>
<keyword evidence="5" id="KW-0812">Transmembrane</keyword>
<dbReference type="OMA" id="NTRRIEW"/>
<dbReference type="FunFam" id="3.40.50.2000:FF:000547">
    <property type="entry name" value="UDP-glucuronosyltransferase"/>
    <property type="match status" value="1"/>
</dbReference>
<comment type="subcellular location">
    <subcellularLocation>
        <location evidence="5">Membrane</location>
        <topology evidence="5">Single-pass membrane protein</topology>
    </subcellularLocation>
</comment>
<dbReference type="SUPFAM" id="SSF53756">
    <property type="entry name" value="UDP-Glycosyltransferase/glycogen phosphorylase"/>
    <property type="match status" value="1"/>
</dbReference>
<keyword evidence="5" id="KW-1133">Transmembrane helix</keyword>
<evidence type="ECO:0000256" key="1">
    <source>
        <dbReference type="ARBA" id="ARBA00009995"/>
    </source>
</evidence>
<evidence type="ECO:0000313" key="8">
    <source>
        <dbReference type="Proteomes" id="UP000000305"/>
    </source>
</evidence>
<dbReference type="FunFam" id="3.40.50.2000:FF:000050">
    <property type="entry name" value="UDP-glucuronosyltransferase"/>
    <property type="match status" value="1"/>
</dbReference>
<proteinExistence type="evidence at transcript level"/>
<reference evidence="6" key="2">
    <citation type="journal article" date="2014" name="Insect Biochem. Mol. Biol.">
        <title>Bacterial origin of a diverse family of UDP-glycosyltransferase genes in the Tetranychus urticae genome.</title>
        <authorList>
            <person name="Ahn S.J."/>
            <person name="Dermauw W."/>
            <person name="Wybouw N."/>
            <person name="Heckel D.G."/>
            <person name="Van Leeuwen T."/>
        </authorList>
    </citation>
    <scope>NUCLEOTIDE SEQUENCE</scope>
</reference>
<dbReference type="OrthoDB" id="5835829at2759"/>
<accession>E9G6V9</accession>
<dbReference type="Gene3D" id="3.40.50.2000">
    <property type="entry name" value="Glycogen Phosphorylase B"/>
    <property type="match status" value="2"/>
</dbReference>
<evidence type="ECO:0000313" key="7">
    <source>
        <dbReference type="EMBL" id="EFX84356.1"/>
    </source>
</evidence>
<keyword evidence="3 4" id="KW-0808">Transferase</keyword>
<keyword evidence="8" id="KW-1185">Reference proteome</keyword>
<dbReference type="PROSITE" id="PS00375">
    <property type="entry name" value="UDPGT"/>
    <property type="match status" value="1"/>
</dbReference>
<name>E9G6V9_DAPPU</name>
<dbReference type="GO" id="GO:0008194">
    <property type="term" value="F:UDP-glycosyltransferase activity"/>
    <property type="evidence" value="ECO:0000318"/>
    <property type="project" value="GO_Central"/>
</dbReference>
<dbReference type="PANTHER" id="PTHR48043:SF145">
    <property type="entry name" value="FI06409P-RELATED"/>
    <property type="match status" value="1"/>
</dbReference>
<dbReference type="eggNOG" id="KOG1192">
    <property type="taxonomic scope" value="Eukaryota"/>
</dbReference>
<sequence>MNNRAFLIFTVLVASFVQSCSSAKIVVLYTVSTKSHMYAVMPAIEELAQRGHQVSIFSSFQGMAKNVKNGREFFLKEAAQLVDETEVDWFSMQKEGLNQFLTMMRYVKQMSLTSFNNLLTHPDFLEILRKREVDLFIVDGYFHEFLFPIFDHIGVPFVTHSSNSAFPNMLAAMGASKDYAFVSTSIVQLDDPITFPRRLLNVMLNEISRHIRTHYILRDLDALLQSHIPGIRSIAEVEGEASLCIINSHPMTNWPRSLPPTIVPIGALHTRPAKSLPKELKEFADGATDGLIVFSLGSFVPVSSMPKETLDTFIRVFSKLPQRVVWKWEENVPANVSANVMMVDWLPQQDLLGHNNTRVFISHGGMLGTQEAAYHGVPMLGMPFGNDQRGNVYKVKRGGWGLQLDWDKIDDRNLIDALTHLVHDSNVRANASRVSALMRDQLMPGVDVAVYWIEYVIRHGGTKHLQLSSKNLPFYQRHLLDVTLFLGSILGIFLGISYKLTRLLLSWNTKNDKIKMN</sequence>
<dbReference type="STRING" id="6669.E9G6V9"/>
<evidence type="ECO:0000313" key="6">
    <source>
        <dbReference type="EMBL" id="AHX56929.1"/>
    </source>
</evidence>
<evidence type="ECO:0000256" key="4">
    <source>
        <dbReference type="RuleBase" id="RU003718"/>
    </source>
</evidence>
<dbReference type="Proteomes" id="UP000000305">
    <property type="component" value="Unassembled WGS sequence"/>
</dbReference>
<dbReference type="EMBL" id="GL732534">
    <property type="protein sequence ID" value="EFX84356.1"/>
    <property type="molecule type" value="Genomic_DNA"/>
</dbReference>
<dbReference type="GO" id="GO:0015020">
    <property type="term" value="F:glucuronosyltransferase activity"/>
    <property type="evidence" value="ECO:0007669"/>
    <property type="project" value="UniProtKB-EC"/>
</dbReference>
<dbReference type="PROSITE" id="PS51257">
    <property type="entry name" value="PROKAR_LIPOPROTEIN"/>
    <property type="match status" value="1"/>
</dbReference>
<feature type="transmembrane region" description="Helical" evidence="5">
    <location>
        <begin position="479"/>
        <end position="500"/>
    </location>
</feature>
<keyword evidence="5" id="KW-0732">Signal</keyword>
<dbReference type="KEGG" id="dpx:DAPPUDRAFT_301114"/>
<dbReference type="AlphaFoldDB" id="E9G6V9"/>
<dbReference type="Pfam" id="PF00201">
    <property type="entry name" value="UDPGT"/>
    <property type="match status" value="1"/>
</dbReference>
<evidence type="ECO:0000256" key="5">
    <source>
        <dbReference type="RuleBase" id="RU362059"/>
    </source>
</evidence>
<protein>
    <recommendedName>
        <fullName evidence="5">UDP-glucuronosyltransferase</fullName>
        <ecNumber evidence="5">2.4.1.17</ecNumber>
    </recommendedName>
</protein>
<dbReference type="PANTHER" id="PTHR48043">
    <property type="entry name" value="EG:EG0003.4 PROTEIN-RELATED"/>
    <property type="match status" value="1"/>
</dbReference>
<reference evidence="7 8" key="1">
    <citation type="journal article" date="2011" name="Science">
        <title>The ecoresponsive genome of Daphnia pulex.</title>
        <authorList>
            <person name="Colbourne J.K."/>
            <person name="Pfrender M.E."/>
            <person name="Gilbert D."/>
            <person name="Thomas W.K."/>
            <person name="Tucker A."/>
            <person name="Oakley T.H."/>
            <person name="Tokishita S."/>
            <person name="Aerts A."/>
            <person name="Arnold G.J."/>
            <person name="Basu M.K."/>
            <person name="Bauer D.J."/>
            <person name="Caceres C.E."/>
            <person name="Carmel L."/>
            <person name="Casola C."/>
            <person name="Choi J.H."/>
            <person name="Detter J.C."/>
            <person name="Dong Q."/>
            <person name="Dusheyko S."/>
            <person name="Eads B.D."/>
            <person name="Frohlich T."/>
            <person name="Geiler-Samerotte K.A."/>
            <person name="Gerlach D."/>
            <person name="Hatcher P."/>
            <person name="Jogdeo S."/>
            <person name="Krijgsveld J."/>
            <person name="Kriventseva E.V."/>
            <person name="Kultz D."/>
            <person name="Laforsch C."/>
            <person name="Lindquist E."/>
            <person name="Lopez J."/>
            <person name="Manak J.R."/>
            <person name="Muller J."/>
            <person name="Pangilinan J."/>
            <person name="Patwardhan R.P."/>
            <person name="Pitluck S."/>
            <person name="Pritham E.J."/>
            <person name="Rechtsteiner A."/>
            <person name="Rho M."/>
            <person name="Rogozin I.B."/>
            <person name="Sakarya O."/>
            <person name="Salamov A."/>
            <person name="Schaack S."/>
            <person name="Shapiro H."/>
            <person name="Shiga Y."/>
            <person name="Skalitzky C."/>
            <person name="Smith Z."/>
            <person name="Souvorov A."/>
            <person name="Sung W."/>
            <person name="Tang Z."/>
            <person name="Tsuchiya D."/>
            <person name="Tu H."/>
            <person name="Vos H."/>
            <person name="Wang M."/>
            <person name="Wolf Y.I."/>
            <person name="Yamagata H."/>
            <person name="Yamada T."/>
            <person name="Ye Y."/>
            <person name="Shaw J.R."/>
            <person name="Andrews J."/>
            <person name="Crease T.J."/>
            <person name="Tang H."/>
            <person name="Lucas S.M."/>
            <person name="Robertson H.M."/>
            <person name="Bork P."/>
            <person name="Koonin E.V."/>
            <person name="Zdobnov E.M."/>
            <person name="Grigoriev I.V."/>
            <person name="Lynch M."/>
            <person name="Boore J.L."/>
        </authorList>
    </citation>
    <scope>NUCLEOTIDE SEQUENCE [LARGE SCALE GENOMIC DNA]</scope>
</reference>
<keyword evidence="5" id="KW-0472">Membrane</keyword>
<dbReference type="InterPro" id="IPR035595">
    <property type="entry name" value="UDP_glycos_trans_CS"/>
</dbReference>
<dbReference type="GO" id="GO:0016020">
    <property type="term" value="C:membrane"/>
    <property type="evidence" value="ECO:0007669"/>
    <property type="project" value="UniProtKB-SubCell"/>
</dbReference>
<feature type="signal peptide" evidence="5">
    <location>
        <begin position="1"/>
        <end position="22"/>
    </location>
</feature>
<evidence type="ECO:0000256" key="3">
    <source>
        <dbReference type="ARBA" id="ARBA00022679"/>
    </source>
</evidence>
<reference evidence="6" key="3">
    <citation type="submission" date="2014-03" db="EMBL/GenBank/DDBJ databases">
        <authorList>
            <person name="Ahn S.-J."/>
            <person name="Dermauw W."/>
            <person name="Wybouw N."/>
            <person name="Heckel D.G."/>
            <person name="Van Leeuwen T."/>
        </authorList>
    </citation>
    <scope>NUCLEOTIDE SEQUENCE</scope>
</reference>
<evidence type="ECO:0000256" key="2">
    <source>
        <dbReference type="ARBA" id="ARBA00022676"/>
    </source>
</evidence>
<comment type="catalytic activity">
    <reaction evidence="5">
        <text>glucuronate acceptor + UDP-alpha-D-glucuronate = acceptor beta-D-glucuronoside + UDP + H(+)</text>
        <dbReference type="Rhea" id="RHEA:21032"/>
        <dbReference type="ChEBI" id="CHEBI:15378"/>
        <dbReference type="ChEBI" id="CHEBI:58052"/>
        <dbReference type="ChEBI" id="CHEBI:58223"/>
        <dbReference type="ChEBI" id="CHEBI:132367"/>
        <dbReference type="ChEBI" id="CHEBI:132368"/>
        <dbReference type="EC" id="2.4.1.17"/>
    </reaction>
</comment>
<dbReference type="EMBL" id="KJ584803">
    <property type="protein sequence ID" value="AHX56929.1"/>
    <property type="molecule type" value="mRNA"/>
</dbReference>
<dbReference type="FunCoup" id="E9G6V9">
    <property type="interactions" value="295"/>
</dbReference>
<dbReference type="EC" id="2.4.1.17" evidence="5"/>